<accession>A0ABZ3IYB1</accession>
<protein>
    <submittedName>
        <fullName evidence="1">Uncharacterized protein</fullName>
    </submittedName>
</protein>
<sequence length="82" mass="9163">MPGQLWVTMPGRLIICVRANLIYSETDPLLRLSSAKSESYTLKGTGERLSPWIRVTNFQMGLKPHLKLSLLYLGDGQGVFTP</sequence>
<proteinExistence type="predicted"/>
<dbReference type="Proteomes" id="UP000216052">
    <property type="component" value="Chromosome"/>
</dbReference>
<organism evidence="1 2">
    <name type="scientific">Sporomusa acidovorans (strain ATCC 49682 / DSM 3132 / Mol)</name>
    <dbReference type="NCBI Taxonomy" id="1123286"/>
    <lineage>
        <taxon>Bacteria</taxon>
        <taxon>Bacillati</taxon>
        <taxon>Bacillota</taxon>
        <taxon>Negativicutes</taxon>
        <taxon>Selenomonadales</taxon>
        <taxon>Sporomusaceae</taxon>
        <taxon>Sporomusa</taxon>
    </lineage>
</organism>
<reference evidence="1" key="1">
    <citation type="submission" date="2024-05" db="EMBL/GenBank/DDBJ databases">
        <title>Isolation and characterization of Sporomusa carbonis sp. nov., a carboxydotrophic hydrogenogen in the genus of Sporomusa isolated from a charcoal burning pile.</title>
        <authorList>
            <person name="Boeer T."/>
            <person name="Rosenbaum F."/>
            <person name="Eysell L."/>
            <person name="Mueller V."/>
            <person name="Daniel R."/>
            <person name="Poehlein A."/>
        </authorList>
    </citation>
    <scope>NUCLEOTIDE SEQUENCE [LARGE SCALE GENOMIC DNA]</scope>
    <source>
        <strain evidence="1">DSM 3132</strain>
    </source>
</reference>
<gene>
    <name evidence="1" type="ORF">SPACI_007370</name>
</gene>
<keyword evidence="2" id="KW-1185">Reference proteome</keyword>
<evidence type="ECO:0000313" key="2">
    <source>
        <dbReference type="Proteomes" id="UP000216052"/>
    </source>
</evidence>
<dbReference type="EMBL" id="CP155571">
    <property type="protein sequence ID" value="XFO70737.1"/>
    <property type="molecule type" value="Genomic_DNA"/>
</dbReference>
<evidence type="ECO:0000313" key="1">
    <source>
        <dbReference type="EMBL" id="XFO70737.1"/>
    </source>
</evidence>
<name>A0ABZ3IYB1_SPOA4</name>